<reference evidence="3" key="1">
    <citation type="journal article" date="2013" name="PLoS Genet.">
        <title>The genome of Spraguea lophii and the basis of host-microsporidian interactions.</title>
        <authorList>
            <person name="Campbell S.E."/>
            <person name="Williams T.A."/>
            <person name="Yousuf A."/>
            <person name="Soanes D.M."/>
            <person name="Paszkiewicz K.H."/>
            <person name="Williams B.A.P."/>
        </authorList>
    </citation>
    <scope>NUCLEOTIDE SEQUENCE [LARGE SCALE GENOMIC DNA]</scope>
    <source>
        <strain evidence="3">42_110</strain>
    </source>
</reference>
<comment type="caution">
    <text evidence="2">The sequence shown here is derived from an EMBL/GenBank/DDBJ whole genome shotgun (WGS) entry which is preliminary data.</text>
</comment>
<name>S7W5P5_SPRLO</name>
<evidence type="ECO:0000313" key="3">
    <source>
        <dbReference type="Proteomes" id="UP000014978"/>
    </source>
</evidence>
<protein>
    <submittedName>
        <fullName evidence="2">Uncharacterized protein</fullName>
    </submittedName>
</protein>
<dbReference type="OrthoDB" id="10689982at2759"/>
<evidence type="ECO:0000313" key="2">
    <source>
        <dbReference type="EMBL" id="EPR78096.1"/>
    </source>
</evidence>
<dbReference type="VEuPathDB" id="MicrosporidiaDB:SLOPH_2278"/>
<sequence>MKQIFENMHKEISMLENTKNYTVTNPYGYVSEADMENVERVLELGEVIELHAHKCARICFLSEEGFDNTVIQAYDNAIAFDLNPTTICILKNSNGLYVDMKKYIKDVYFYNKGSNLAILFHNRTAEFFSIEAEDDLILKEIGRMDDIIDLVFINENIVCLIEEDDEYKILLNSNQSLLGLEKTSMPKLVKFNQEALIIQDNVIYDICGDKKEEGENILEIKGGGVVKNQDMLYFIDKKFKRHHELNINDESLYCTTNDLLFVYYNGLKIYQIISKRFVLLKEIKENYEIYNFKVAKNISWLESSLLDDKDIAYNIIFSLKNKASTIETIETKIKECKIQPPMVSDESKNEIFKKFEQEIKKREDKEKNRQNMLLDKLSEQLNKNFDRLLQKIMKTQKDEMERIKKNQETLEKKLKNMEKNIIDVIKKNEMPNKKEILKSIGNIFTQSVVPAIENSMNEITKQLVDTDSRDKKIITALENGKMSEAISLIETDEDYDIFISHANASLLHDLDRSDIINLLHICVDKLNNVITDESIELLKEIVTCVNLSVDDLSDDENKKFSDSMFILNELISNYFIVDGTIITMTKYLNTLYNKKKKNPKMLESKK</sequence>
<keyword evidence="1" id="KW-0175">Coiled coil</keyword>
<feature type="coiled-coil region" evidence="1">
    <location>
        <begin position="360"/>
        <end position="427"/>
    </location>
</feature>
<organism evidence="2 3">
    <name type="scientific">Spraguea lophii (strain 42_110)</name>
    <name type="common">Microsporidian parasite</name>
    <dbReference type="NCBI Taxonomy" id="1358809"/>
    <lineage>
        <taxon>Eukaryota</taxon>
        <taxon>Fungi</taxon>
        <taxon>Fungi incertae sedis</taxon>
        <taxon>Microsporidia</taxon>
        <taxon>Spragueidae</taxon>
        <taxon>Spraguea</taxon>
    </lineage>
</organism>
<dbReference type="InParanoid" id="S7W5P5"/>
<dbReference type="AlphaFoldDB" id="S7W5P5"/>
<gene>
    <name evidence="2" type="ORF">SLOPH_2278</name>
</gene>
<dbReference type="HOGENOM" id="CLU_450687_0_0_1"/>
<dbReference type="EMBL" id="ATCN01001044">
    <property type="protein sequence ID" value="EPR78096.1"/>
    <property type="molecule type" value="Genomic_DNA"/>
</dbReference>
<dbReference type="Proteomes" id="UP000014978">
    <property type="component" value="Unassembled WGS sequence"/>
</dbReference>
<evidence type="ECO:0000256" key="1">
    <source>
        <dbReference type="SAM" id="Coils"/>
    </source>
</evidence>
<keyword evidence="3" id="KW-1185">Reference proteome</keyword>
<accession>S7W5P5</accession>
<proteinExistence type="predicted"/>